<organism evidence="3 4">
    <name type="scientific">Pseudooceanicola antarcticus</name>
    <dbReference type="NCBI Taxonomy" id="1247613"/>
    <lineage>
        <taxon>Bacteria</taxon>
        <taxon>Pseudomonadati</taxon>
        <taxon>Pseudomonadota</taxon>
        <taxon>Alphaproteobacteria</taxon>
        <taxon>Rhodobacterales</taxon>
        <taxon>Paracoccaceae</taxon>
        <taxon>Pseudooceanicola</taxon>
    </lineage>
</organism>
<feature type="signal peptide" evidence="2">
    <location>
        <begin position="1"/>
        <end position="25"/>
    </location>
</feature>
<evidence type="ECO:0000256" key="2">
    <source>
        <dbReference type="SAM" id="SignalP"/>
    </source>
</evidence>
<evidence type="ECO:0000256" key="1">
    <source>
        <dbReference type="SAM" id="MobiDB-lite"/>
    </source>
</evidence>
<sequence>MLTSRRQLCRATALALALGPGAAVAQSFGLEQMRDSRPSGGFDVTFADPVTQPERRAGSGSGSSAAGEPISAIDWLDALNQAGITPPEPDVATSALVPEVRTVTLGASNAGAVGLLPASVTGLPVTLWQGSETETLLRRIDLLDVTGLPAMQALFFTLLLAEADPPADAARDPEAEDPLLLARIDRLAEIGALDPALALIERAGQTRSPALFSRWFDLSLLAGIETQPCRRVAGDPDVAPSQSIRIFCLARNRDWETAALLLETASALGTLEPSEERLLTRFLHVDLDDTALALPPPANITPLLFRLSEAIGEPLPTSDLPRAYAYYDLRGRAGWKAALEAAERLARSGALPENRLLGLYSGGKPSASGGIWDRVAAVQAFDAAIAVPRPDPEIVAERLPEAWQAMQDAGLETTFAALYGKRLVPYTEREDLAGRLATRAVLLAPEAAALSRQIAPAGPTEAFLLALAKGQPSAVEAPSTRAKIITRGFAATTRPPERIQRLISDGQLGEAILEAMQLYAFAMQGNLPDIAPALATFRAIGLEETARSAALQLLLLDERG</sequence>
<name>A0A285J1T9_9RHOB</name>
<evidence type="ECO:0000313" key="4">
    <source>
        <dbReference type="Proteomes" id="UP000231655"/>
    </source>
</evidence>
<proteinExistence type="predicted"/>
<dbReference type="Proteomes" id="UP000231655">
    <property type="component" value="Unassembled WGS sequence"/>
</dbReference>
<keyword evidence="2" id="KW-0732">Signal</keyword>
<accession>A0A285J1T9</accession>
<feature type="chain" id="PRO_5012493112" description="Antifreeze glycopeptide polyprotein" evidence="2">
    <location>
        <begin position="26"/>
        <end position="560"/>
    </location>
</feature>
<dbReference type="RefSeq" id="WP_232617823.1">
    <property type="nucleotide sequence ID" value="NZ_OBEA01000004.1"/>
</dbReference>
<feature type="region of interest" description="Disordered" evidence="1">
    <location>
        <begin position="39"/>
        <end position="67"/>
    </location>
</feature>
<protein>
    <recommendedName>
        <fullName evidence="5">Antifreeze glycopeptide polyprotein</fullName>
    </recommendedName>
</protein>
<dbReference type="EMBL" id="OBEA01000004">
    <property type="protein sequence ID" value="SNY53101.1"/>
    <property type="molecule type" value="Genomic_DNA"/>
</dbReference>
<dbReference type="AlphaFoldDB" id="A0A285J1T9"/>
<evidence type="ECO:0000313" key="3">
    <source>
        <dbReference type="EMBL" id="SNY53101.1"/>
    </source>
</evidence>
<gene>
    <name evidence="3" type="ORF">SAMN06297129_2490</name>
</gene>
<reference evidence="3 4" key="1">
    <citation type="submission" date="2017-09" db="EMBL/GenBank/DDBJ databases">
        <authorList>
            <person name="Ehlers B."/>
            <person name="Leendertz F.H."/>
        </authorList>
    </citation>
    <scope>NUCLEOTIDE SEQUENCE [LARGE SCALE GENOMIC DNA]</scope>
    <source>
        <strain evidence="3 4">CGMCC 1.12662</strain>
    </source>
</reference>
<evidence type="ECO:0008006" key="5">
    <source>
        <dbReference type="Google" id="ProtNLM"/>
    </source>
</evidence>